<keyword evidence="2" id="KW-1185">Reference proteome</keyword>
<gene>
    <name evidence="1" type="ORF">DEA37_0010619</name>
</gene>
<reference evidence="1 2" key="1">
    <citation type="journal article" date="2019" name="Gigascience">
        <title>Whole-genome sequence of the oriental lung fluke Paragonimus westermani.</title>
        <authorList>
            <person name="Oey H."/>
            <person name="Zakrzewski M."/>
            <person name="Narain K."/>
            <person name="Devi K.R."/>
            <person name="Agatsuma T."/>
            <person name="Nawaratna S."/>
            <person name="Gobert G.N."/>
            <person name="Jones M.K."/>
            <person name="Ragan M.A."/>
            <person name="McManus D.P."/>
            <person name="Krause L."/>
        </authorList>
    </citation>
    <scope>NUCLEOTIDE SEQUENCE [LARGE SCALE GENOMIC DNA]</scope>
    <source>
        <strain evidence="1 2">IND2009</strain>
    </source>
</reference>
<evidence type="ECO:0000313" key="2">
    <source>
        <dbReference type="Proteomes" id="UP000324629"/>
    </source>
</evidence>
<dbReference type="PANTHER" id="PTHR33053:SF9">
    <property type="entry name" value="AGAP000105-PA"/>
    <property type="match status" value="1"/>
</dbReference>
<dbReference type="PANTHER" id="PTHR33053">
    <property type="entry name" value="PROTEIN, PUTATIVE-RELATED"/>
    <property type="match status" value="1"/>
</dbReference>
<sequence>MPTDVCSLVSTPRDCPSKSICGGQYAHFGLQTAPLRMPYDTSLMNTDEVAIQFHIHGVRPFKSSKLQLWPILCRLVMPLTTTPFMVGLFSGRSKPWNVNDYLSDLVTELFNLISDGVTVGNTGPKKKLIISSIICDVPATAFVKRKPEHTGYASCDCSTQEGVYIDHMVTHPLTDCPSRTDESFRCARKHKESPFEALPLDMIHHFPYDYMHSVCLGVVHKLVSLWLESPCNKGVHLEMDTTENVDSRIIACSRLLRDDFPRVCRGWSEFRNWKACEFRQFLLCIGQWVLKGAISHRTYSKFLDLSIGIYVLSHPVFLGPSFEYGNSCPRKFVHEFSHIYRAGEMTYNVHSLIHLADDVGHHDQLDRFSAFPFESCIHHIERMLHSTCNPVAQLYRRWNKERTVVKMIKADQSLHVEDNNNGCRIRKLPHKGSFLPNVGPNNIIIAHKLPHLIVDINTIDANQPIHFCERSEVNVDFWVHGIPSSMLFIFQVNQVNDRVHCLFLSDVFCKRVFFISSSISLVIPLLHTFDKTPINIGYYGVLVNSYSADVNDVT</sequence>
<dbReference type="Proteomes" id="UP000324629">
    <property type="component" value="Unassembled WGS sequence"/>
</dbReference>
<name>A0A5J4NAF3_9TREM</name>
<evidence type="ECO:0008006" key="3">
    <source>
        <dbReference type="Google" id="ProtNLM"/>
    </source>
</evidence>
<organism evidence="1 2">
    <name type="scientific">Paragonimus westermani</name>
    <dbReference type="NCBI Taxonomy" id="34504"/>
    <lineage>
        <taxon>Eukaryota</taxon>
        <taxon>Metazoa</taxon>
        <taxon>Spiralia</taxon>
        <taxon>Lophotrochozoa</taxon>
        <taxon>Platyhelminthes</taxon>
        <taxon>Trematoda</taxon>
        <taxon>Digenea</taxon>
        <taxon>Plagiorchiida</taxon>
        <taxon>Troglotremata</taxon>
        <taxon>Troglotrematidae</taxon>
        <taxon>Paragonimus</taxon>
    </lineage>
</organism>
<dbReference type="AlphaFoldDB" id="A0A5J4NAF3"/>
<proteinExistence type="predicted"/>
<protein>
    <recommendedName>
        <fullName evidence="3">Transposase domain-containing protein</fullName>
    </recommendedName>
</protein>
<evidence type="ECO:0000313" key="1">
    <source>
        <dbReference type="EMBL" id="KAA3672564.1"/>
    </source>
</evidence>
<comment type="caution">
    <text evidence="1">The sequence shown here is derived from an EMBL/GenBank/DDBJ whole genome shotgun (WGS) entry which is preliminary data.</text>
</comment>
<dbReference type="EMBL" id="QNGE01004767">
    <property type="protein sequence ID" value="KAA3672564.1"/>
    <property type="molecule type" value="Genomic_DNA"/>
</dbReference>
<accession>A0A5J4NAF3</accession>